<feature type="transmembrane region" description="Helical" evidence="6">
    <location>
        <begin position="94"/>
        <end position="116"/>
    </location>
</feature>
<evidence type="ECO:0000259" key="8">
    <source>
        <dbReference type="PROSITE" id="PS50110"/>
    </source>
</evidence>
<dbReference type="Proteomes" id="UP001139028">
    <property type="component" value="Unassembled WGS sequence"/>
</dbReference>
<dbReference type="RefSeq" id="WP_252467828.1">
    <property type="nucleotide sequence ID" value="NZ_JALBWM010000050.1"/>
</dbReference>
<dbReference type="PROSITE" id="PS50109">
    <property type="entry name" value="HIS_KIN"/>
    <property type="match status" value="1"/>
</dbReference>
<evidence type="ECO:0000313" key="10">
    <source>
        <dbReference type="Proteomes" id="UP001139028"/>
    </source>
</evidence>
<dbReference type="SMART" id="SM00387">
    <property type="entry name" value="HATPase_c"/>
    <property type="match status" value="1"/>
</dbReference>
<evidence type="ECO:0000256" key="3">
    <source>
        <dbReference type="ARBA" id="ARBA00022553"/>
    </source>
</evidence>
<dbReference type="InterPro" id="IPR036097">
    <property type="entry name" value="HisK_dim/P_sf"/>
</dbReference>
<evidence type="ECO:0000256" key="2">
    <source>
        <dbReference type="ARBA" id="ARBA00012438"/>
    </source>
</evidence>
<feature type="transmembrane region" description="Helical" evidence="6">
    <location>
        <begin position="154"/>
        <end position="182"/>
    </location>
</feature>
<dbReference type="EMBL" id="JALBWM010000050">
    <property type="protein sequence ID" value="MCO1335132.1"/>
    <property type="molecule type" value="Genomic_DNA"/>
</dbReference>
<dbReference type="GO" id="GO:0000155">
    <property type="term" value="F:phosphorelay sensor kinase activity"/>
    <property type="evidence" value="ECO:0007669"/>
    <property type="project" value="InterPro"/>
</dbReference>
<dbReference type="CDD" id="cd17546">
    <property type="entry name" value="REC_hyHK_CKI1_RcsC-like"/>
    <property type="match status" value="1"/>
</dbReference>
<dbReference type="Pfam" id="PF00072">
    <property type="entry name" value="Response_reg"/>
    <property type="match status" value="1"/>
</dbReference>
<dbReference type="SUPFAM" id="SSF52172">
    <property type="entry name" value="CheY-like"/>
    <property type="match status" value="1"/>
</dbReference>
<keyword evidence="4" id="KW-0902">Two-component regulatory system</keyword>
<proteinExistence type="predicted"/>
<protein>
    <recommendedName>
        <fullName evidence="2">histidine kinase</fullName>
        <ecNumber evidence="2">2.7.13.3</ecNumber>
    </recommendedName>
</protein>
<feature type="transmembrane region" description="Helical" evidence="6">
    <location>
        <begin position="122"/>
        <end position="142"/>
    </location>
</feature>
<dbReference type="InterPro" id="IPR003661">
    <property type="entry name" value="HisK_dim/P_dom"/>
</dbReference>
<keyword evidence="6" id="KW-0812">Transmembrane</keyword>
<dbReference type="Gene3D" id="1.10.287.130">
    <property type="match status" value="1"/>
</dbReference>
<keyword evidence="6" id="KW-0472">Membrane</keyword>
<feature type="transmembrane region" description="Helical" evidence="6">
    <location>
        <begin position="56"/>
        <end position="74"/>
    </location>
</feature>
<dbReference type="PANTHER" id="PTHR45339:SF1">
    <property type="entry name" value="HYBRID SIGNAL TRANSDUCTION HISTIDINE KINASE J"/>
    <property type="match status" value="1"/>
</dbReference>
<dbReference type="InterPro" id="IPR005467">
    <property type="entry name" value="His_kinase_dom"/>
</dbReference>
<sequence length="737" mass="83265">MSIFDRPELKVQKDRRICRATDMRIAKYTRRGMVLSLFAFLIAAFIGDMRLEAPRLLLTLGIGLVVLTLVRGYYVFRFDHLYGSGPNRWRNRYFLFSIIGSAWWGLTLFYFVYLMGFAPETHFLWIYSVIFCSSVTSVFSPYHRFLTWFTATSLLPAALMALFSGMILGTIYGTLTLAFIWLTAHQGRRESENYWERLSAMQELQQRASSLAAARKHSEAAVELTNEFIANIGQEFRSQLSDSLGALALLEAEPLSSRQKEWVELAKAASSQQLKLVDNVGLFTRVARKDIRLRQGPFNLVKTVEKSFKFAARAAHGQDLEFNFQIDDSLPVMVTGDNRKTAQLIRNLVDSATGIAQRGELWGEVSYNPITTVEGQLSITLMDDGRGEILPDESELFGAFSRMDTTQVTTGLGLSIAKGLAEAMGGYLQLHSTPDGNRYQVVIKYSTEQNQRTYLTPDRRLQDTEVLLIHQKGLFISGLVQVLRSFGMDVKSLRWCEGCECEVQQLLRQAVERNQLVMMAPAMGDSTLFNSITPFFEKTYGEEGKESRLVCLGGFGQKSEFSHLQHLMPSALYLGRPVTRKELHDALVGLLFGGVKRSCRRVITGGADLPRHYSLLLVEESRPHQWVTEEMLQALGYQVDIAANTDDALARLLEGHYDLVLVDCQQNTDHSAQIIEMLRRWEAEHRPDDRLPIVALTSTTEEQFEGRCLAAGMDDYLTKPLSKDLLRETLARWLGSA</sequence>
<evidence type="ECO:0000259" key="7">
    <source>
        <dbReference type="PROSITE" id="PS50109"/>
    </source>
</evidence>
<keyword evidence="3 5" id="KW-0597">Phosphoprotein</keyword>
<comment type="caution">
    <text evidence="9">The sequence shown here is derived from an EMBL/GenBank/DDBJ whole genome shotgun (WGS) entry which is preliminary data.</text>
</comment>
<dbReference type="PROSITE" id="PS50110">
    <property type="entry name" value="RESPONSE_REGULATORY"/>
    <property type="match status" value="1"/>
</dbReference>
<dbReference type="SUPFAM" id="SSF47384">
    <property type="entry name" value="Homodimeric domain of signal transducing histidine kinase"/>
    <property type="match status" value="1"/>
</dbReference>
<dbReference type="CDD" id="cd00082">
    <property type="entry name" value="HisKA"/>
    <property type="match status" value="1"/>
</dbReference>
<dbReference type="InterPro" id="IPR036890">
    <property type="entry name" value="HATPase_C_sf"/>
</dbReference>
<reference evidence="9" key="1">
    <citation type="journal article" date="2022" name="Arch. Microbiol.">
        <title>Microbulbifer okhotskensis sp. nov., isolated from a deep bottom sediment of the Okhotsk Sea.</title>
        <authorList>
            <person name="Romanenko L."/>
            <person name="Kurilenko V."/>
            <person name="Otstavnykh N."/>
            <person name="Velansky P."/>
            <person name="Isaeva M."/>
            <person name="Mikhailov V."/>
        </authorList>
    </citation>
    <scope>NUCLEOTIDE SEQUENCE</scope>
    <source>
        <strain evidence="9">OS29</strain>
    </source>
</reference>
<dbReference type="EC" id="2.7.13.3" evidence="2"/>
<dbReference type="Gene3D" id="3.30.565.10">
    <property type="entry name" value="Histidine kinase-like ATPase, C-terminal domain"/>
    <property type="match status" value="1"/>
</dbReference>
<dbReference type="SUPFAM" id="SSF55874">
    <property type="entry name" value="ATPase domain of HSP90 chaperone/DNA topoisomerase II/histidine kinase"/>
    <property type="match status" value="1"/>
</dbReference>
<dbReference type="InterPro" id="IPR003594">
    <property type="entry name" value="HATPase_dom"/>
</dbReference>
<keyword evidence="10" id="KW-1185">Reference proteome</keyword>
<organism evidence="9 10">
    <name type="scientific">Microbulbifer okhotskensis</name>
    <dbReference type="NCBI Taxonomy" id="2926617"/>
    <lineage>
        <taxon>Bacteria</taxon>
        <taxon>Pseudomonadati</taxon>
        <taxon>Pseudomonadota</taxon>
        <taxon>Gammaproteobacteria</taxon>
        <taxon>Cellvibrionales</taxon>
        <taxon>Microbulbiferaceae</taxon>
        <taxon>Microbulbifer</taxon>
    </lineage>
</organism>
<feature type="transmembrane region" description="Helical" evidence="6">
    <location>
        <begin position="32"/>
        <end position="50"/>
    </location>
</feature>
<name>A0A9X2EMU2_9GAMM</name>
<evidence type="ECO:0000256" key="6">
    <source>
        <dbReference type="SAM" id="Phobius"/>
    </source>
</evidence>
<comment type="catalytic activity">
    <reaction evidence="1">
        <text>ATP + protein L-histidine = ADP + protein N-phospho-L-histidine.</text>
        <dbReference type="EC" id="2.7.13.3"/>
    </reaction>
</comment>
<evidence type="ECO:0000313" key="9">
    <source>
        <dbReference type="EMBL" id="MCO1335132.1"/>
    </source>
</evidence>
<dbReference type="SMART" id="SM00448">
    <property type="entry name" value="REC"/>
    <property type="match status" value="1"/>
</dbReference>
<feature type="modified residue" description="4-aspartylphosphate" evidence="5">
    <location>
        <position position="663"/>
    </location>
</feature>
<gene>
    <name evidence="9" type="ORF">MO867_12400</name>
</gene>
<feature type="domain" description="Response regulatory" evidence="8">
    <location>
        <begin position="614"/>
        <end position="734"/>
    </location>
</feature>
<dbReference type="AlphaFoldDB" id="A0A9X2EMU2"/>
<dbReference type="PANTHER" id="PTHR45339">
    <property type="entry name" value="HYBRID SIGNAL TRANSDUCTION HISTIDINE KINASE J"/>
    <property type="match status" value="1"/>
</dbReference>
<feature type="domain" description="Histidine kinase" evidence="7">
    <location>
        <begin position="231"/>
        <end position="447"/>
    </location>
</feature>
<evidence type="ECO:0000256" key="5">
    <source>
        <dbReference type="PROSITE-ProRule" id="PRU00169"/>
    </source>
</evidence>
<dbReference type="InterPro" id="IPR001789">
    <property type="entry name" value="Sig_transdc_resp-reg_receiver"/>
</dbReference>
<accession>A0A9X2EMU2</accession>
<evidence type="ECO:0000256" key="4">
    <source>
        <dbReference type="ARBA" id="ARBA00023012"/>
    </source>
</evidence>
<keyword evidence="6" id="KW-1133">Transmembrane helix</keyword>
<dbReference type="InterPro" id="IPR011006">
    <property type="entry name" value="CheY-like_superfamily"/>
</dbReference>
<dbReference type="Pfam" id="PF02518">
    <property type="entry name" value="HATPase_c"/>
    <property type="match status" value="1"/>
</dbReference>
<dbReference type="Gene3D" id="3.40.50.2300">
    <property type="match status" value="1"/>
</dbReference>
<evidence type="ECO:0000256" key="1">
    <source>
        <dbReference type="ARBA" id="ARBA00000085"/>
    </source>
</evidence>